<dbReference type="AlphaFoldDB" id="A0A1I6SGA4"/>
<sequence>MTGEELDRFDRATRAAPGQIVRARRLRAARQDLARETPASSSLAADRPAATPSQPSPVEGEGFANHPVPNTSSGTALWRARHRWVRDDEN</sequence>
<organism evidence="2 3">
    <name type="scientific">Brevundimonas viscosa</name>
    <dbReference type="NCBI Taxonomy" id="871741"/>
    <lineage>
        <taxon>Bacteria</taxon>
        <taxon>Pseudomonadati</taxon>
        <taxon>Pseudomonadota</taxon>
        <taxon>Alphaproteobacteria</taxon>
        <taxon>Caulobacterales</taxon>
        <taxon>Caulobacteraceae</taxon>
        <taxon>Brevundimonas</taxon>
    </lineage>
</organism>
<dbReference type="Proteomes" id="UP000198788">
    <property type="component" value="Unassembled WGS sequence"/>
</dbReference>
<dbReference type="RefSeq" id="WP_092310876.1">
    <property type="nucleotide sequence ID" value="NZ_FOZV01000005.1"/>
</dbReference>
<evidence type="ECO:0000256" key="1">
    <source>
        <dbReference type="SAM" id="MobiDB-lite"/>
    </source>
</evidence>
<name>A0A1I6SGA4_9CAUL</name>
<protein>
    <submittedName>
        <fullName evidence="2">Uncharacterized protein</fullName>
    </submittedName>
</protein>
<evidence type="ECO:0000313" key="3">
    <source>
        <dbReference type="Proteomes" id="UP000198788"/>
    </source>
</evidence>
<gene>
    <name evidence="2" type="ORF">SAMN05192570_2389</name>
</gene>
<dbReference type="STRING" id="871741.SAMN05192570_2389"/>
<accession>A0A1I6SGA4</accession>
<proteinExistence type="predicted"/>
<dbReference type="EMBL" id="FOZV01000005">
    <property type="protein sequence ID" value="SFS76021.1"/>
    <property type="molecule type" value="Genomic_DNA"/>
</dbReference>
<evidence type="ECO:0000313" key="2">
    <source>
        <dbReference type="EMBL" id="SFS76021.1"/>
    </source>
</evidence>
<keyword evidence="3" id="KW-1185">Reference proteome</keyword>
<feature type="region of interest" description="Disordered" evidence="1">
    <location>
        <begin position="29"/>
        <end position="76"/>
    </location>
</feature>
<reference evidence="3" key="1">
    <citation type="submission" date="2016-10" db="EMBL/GenBank/DDBJ databases">
        <authorList>
            <person name="Varghese N."/>
            <person name="Submissions S."/>
        </authorList>
    </citation>
    <scope>NUCLEOTIDE SEQUENCE [LARGE SCALE GENOMIC DNA]</scope>
    <source>
        <strain evidence="3">CGMCC 1.10683</strain>
    </source>
</reference>